<dbReference type="Pfam" id="PF00096">
    <property type="entry name" value="zf-C2H2"/>
    <property type="match status" value="3"/>
</dbReference>
<feature type="domain" description="C2H2-type" evidence="7">
    <location>
        <begin position="515"/>
        <end position="542"/>
    </location>
</feature>
<dbReference type="Gene3D" id="3.30.160.60">
    <property type="entry name" value="Classic Zinc Finger"/>
    <property type="match status" value="5"/>
</dbReference>
<feature type="binding site" evidence="6">
    <location>
        <position position="58"/>
    </location>
    <ligand>
        <name>Zn(2+)</name>
        <dbReference type="ChEBI" id="CHEBI:29105"/>
    </ligand>
</feature>
<accession>A0A8B8HWY4</accession>
<dbReference type="PANTHER" id="PTHR24379">
    <property type="entry name" value="KRAB AND ZINC FINGER DOMAIN-CONTAINING"/>
    <property type="match status" value="1"/>
</dbReference>
<evidence type="ECO:0000256" key="6">
    <source>
        <dbReference type="PROSITE-ProRule" id="PRU01263"/>
    </source>
</evidence>
<dbReference type="PANTHER" id="PTHR24379:SF121">
    <property type="entry name" value="C2H2-TYPE DOMAIN-CONTAINING PROTEIN"/>
    <property type="match status" value="1"/>
</dbReference>
<proteinExistence type="predicted"/>
<dbReference type="InterPro" id="IPR012934">
    <property type="entry name" value="Znf_AD"/>
</dbReference>
<dbReference type="Pfam" id="PF13894">
    <property type="entry name" value="zf-C2H2_4"/>
    <property type="match status" value="1"/>
</dbReference>
<feature type="binding site" evidence="6">
    <location>
        <position position="55"/>
    </location>
    <ligand>
        <name>Zn(2+)</name>
        <dbReference type="ChEBI" id="CHEBI:29105"/>
    </ligand>
</feature>
<feature type="binding site" evidence="6">
    <location>
        <position position="11"/>
    </location>
    <ligand>
        <name>Zn(2+)</name>
        <dbReference type="ChEBI" id="CHEBI:29105"/>
    </ligand>
</feature>
<evidence type="ECO:0000256" key="3">
    <source>
        <dbReference type="ARBA" id="ARBA00022771"/>
    </source>
</evidence>
<keyword evidence="9" id="KW-1185">Reference proteome</keyword>
<feature type="domain" description="ZAD" evidence="8">
    <location>
        <begin position="6"/>
        <end position="82"/>
    </location>
</feature>
<dbReference type="PROSITE" id="PS00028">
    <property type="entry name" value="ZINC_FINGER_C2H2_1"/>
    <property type="match status" value="8"/>
</dbReference>
<keyword evidence="3 5" id="KW-0863">Zinc-finger</keyword>
<keyword evidence="2" id="KW-0677">Repeat</keyword>
<evidence type="ECO:0000256" key="4">
    <source>
        <dbReference type="ARBA" id="ARBA00022833"/>
    </source>
</evidence>
<evidence type="ECO:0000313" key="9">
    <source>
        <dbReference type="Proteomes" id="UP001652626"/>
    </source>
</evidence>
<sequence length="550" mass="64192">MMEVNKLCRCCLSESGNKDMSVTYPWLGEKEIYSDMLQECFNIVISTKLENSLICDLCVKTLRDSLCFKRKVLQSETELLKRITDAENEKPVYVKEEIDPETDGNESDNYFLNDTIKEESPPPQPVTKKKTISKNTTKTNRNVKNLVNKFTSIESCNRSEIKSIKPKELKLVKNRKITIKNDLKINLSWTTRTAHDKRKHRENLLTILKYSNVIPFKNKSLLGFICGYCDATFPDPLDLRVHTENDHEKERLDFKSSFDMTEYNVKLDVTDLSCLLCSEKIENLNKLKDHLVKVHDKIFYDDIKDHIMQFRLKKGDVFDCAMCPSTYETFKMLKQHMNKHYSNYSCTKCDTSFATKRSLNAHQTTHQEGSFKCDLCDKVFSSRTKKQYHEKTKHLGARSISNCPFCDVPFRSYYQRNQHLVKVHNSEAQYKCNVCNKGYILKSLLMCHIKKNHLMERNCQCTECGYRFFSKKALNAHMIKHTGERKYACEVCHKSYARKYTLREHMRIHNNDRRFKCDVCSTAFVQKCSLKSHLLSHHGISMAASDIPTS</sequence>
<evidence type="ECO:0000259" key="8">
    <source>
        <dbReference type="PROSITE" id="PS51915"/>
    </source>
</evidence>
<organism evidence="9 10">
    <name type="scientific">Vanessa tameamea</name>
    <name type="common">Kamehameha butterfly</name>
    <dbReference type="NCBI Taxonomy" id="334116"/>
    <lineage>
        <taxon>Eukaryota</taxon>
        <taxon>Metazoa</taxon>
        <taxon>Ecdysozoa</taxon>
        <taxon>Arthropoda</taxon>
        <taxon>Hexapoda</taxon>
        <taxon>Insecta</taxon>
        <taxon>Pterygota</taxon>
        <taxon>Neoptera</taxon>
        <taxon>Endopterygota</taxon>
        <taxon>Lepidoptera</taxon>
        <taxon>Glossata</taxon>
        <taxon>Ditrysia</taxon>
        <taxon>Papilionoidea</taxon>
        <taxon>Nymphalidae</taxon>
        <taxon>Nymphalinae</taxon>
        <taxon>Vanessa</taxon>
    </lineage>
</organism>
<dbReference type="Proteomes" id="UP001652626">
    <property type="component" value="Chromosome 29"/>
</dbReference>
<dbReference type="SMART" id="SM00355">
    <property type="entry name" value="ZnF_C2H2"/>
    <property type="match status" value="10"/>
</dbReference>
<feature type="domain" description="C2H2-type" evidence="7">
    <location>
        <begin position="371"/>
        <end position="399"/>
    </location>
</feature>
<feature type="domain" description="C2H2-type" evidence="7">
    <location>
        <begin position="344"/>
        <end position="366"/>
    </location>
</feature>
<keyword evidence="4 6" id="KW-0862">Zinc</keyword>
<dbReference type="SMART" id="SM00868">
    <property type="entry name" value="zf-AD"/>
    <property type="match status" value="1"/>
</dbReference>
<feature type="domain" description="C2H2-type" evidence="7">
    <location>
        <begin position="430"/>
        <end position="458"/>
    </location>
</feature>
<feature type="domain" description="C2H2-type" evidence="7">
    <location>
        <begin position="224"/>
        <end position="252"/>
    </location>
</feature>
<feature type="binding site" evidence="6">
    <location>
        <position position="8"/>
    </location>
    <ligand>
        <name>Zn(2+)</name>
        <dbReference type="ChEBI" id="CHEBI:29105"/>
    </ligand>
</feature>
<dbReference type="GeneID" id="113395865"/>
<evidence type="ECO:0000256" key="2">
    <source>
        <dbReference type="ARBA" id="ARBA00022737"/>
    </source>
</evidence>
<dbReference type="RefSeq" id="XP_026489368.2">
    <property type="nucleotide sequence ID" value="XM_026633583.2"/>
</dbReference>
<feature type="domain" description="C2H2-type" evidence="7">
    <location>
        <begin position="487"/>
        <end position="514"/>
    </location>
</feature>
<evidence type="ECO:0000313" key="10">
    <source>
        <dbReference type="RefSeq" id="XP_026489368.2"/>
    </source>
</evidence>
<evidence type="ECO:0000256" key="5">
    <source>
        <dbReference type="PROSITE-ProRule" id="PRU00042"/>
    </source>
</evidence>
<dbReference type="SUPFAM" id="SSF57667">
    <property type="entry name" value="beta-beta-alpha zinc fingers"/>
    <property type="match status" value="4"/>
</dbReference>
<feature type="domain" description="C2H2-type" evidence="7">
    <location>
        <begin position="459"/>
        <end position="486"/>
    </location>
</feature>
<reference evidence="10" key="1">
    <citation type="submission" date="2025-08" db="UniProtKB">
        <authorList>
            <consortium name="RefSeq"/>
        </authorList>
    </citation>
    <scope>IDENTIFICATION</scope>
    <source>
        <tissue evidence="10">Whole body</tissue>
    </source>
</reference>
<dbReference type="InterPro" id="IPR036236">
    <property type="entry name" value="Znf_C2H2_sf"/>
</dbReference>
<dbReference type="GO" id="GO:0008270">
    <property type="term" value="F:zinc ion binding"/>
    <property type="evidence" value="ECO:0007669"/>
    <property type="project" value="UniProtKB-UniRule"/>
</dbReference>
<name>A0A8B8HWY4_VANTA</name>
<dbReference type="AlphaFoldDB" id="A0A8B8HWY4"/>
<dbReference type="PROSITE" id="PS50157">
    <property type="entry name" value="ZINC_FINGER_C2H2_2"/>
    <property type="match status" value="7"/>
</dbReference>
<dbReference type="OrthoDB" id="7295497at2759"/>
<protein>
    <submittedName>
        <fullName evidence="10">Zinc finger protein ZFP2-like</fullName>
    </submittedName>
</protein>
<dbReference type="InterPro" id="IPR013087">
    <property type="entry name" value="Znf_C2H2_type"/>
</dbReference>
<gene>
    <name evidence="10" type="primary">LOC113395865</name>
</gene>
<dbReference type="PROSITE" id="PS51915">
    <property type="entry name" value="ZAD"/>
    <property type="match status" value="1"/>
</dbReference>
<keyword evidence="1 6" id="KW-0479">Metal-binding</keyword>
<dbReference type="GO" id="GO:0005634">
    <property type="term" value="C:nucleus"/>
    <property type="evidence" value="ECO:0007669"/>
    <property type="project" value="InterPro"/>
</dbReference>
<dbReference type="OMA" id="ERNCQCT"/>
<evidence type="ECO:0000256" key="1">
    <source>
        <dbReference type="ARBA" id="ARBA00022723"/>
    </source>
</evidence>
<evidence type="ECO:0000259" key="7">
    <source>
        <dbReference type="PROSITE" id="PS50157"/>
    </source>
</evidence>